<dbReference type="EMBL" id="JAEIJD010000011">
    <property type="protein sequence ID" value="MBI6630614.1"/>
    <property type="molecule type" value="Genomic_DNA"/>
</dbReference>
<evidence type="ECO:0000313" key="3">
    <source>
        <dbReference type="EMBL" id="MBI6630614.1"/>
    </source>
</evidence>
<dbReference type="PANTHER" id="PTHR46268:SF15">
    <property type="entry name" value="UNIVERSAL STRESS PROTEIN HP_0031"/>
    <property type="match status" value="1"/>
</dbReference>
<reference evidence="3" key="1">
    <citation type="submission" date="2020-12" db="EMBL/GenBank/DDBJ databases">
        <title>Pontibaca salina gen. nov., sp. nov., isolated from marine sediment.</title>
        <authorList>
            <person name="Bo J."/>
            <person name="Wang S."/>
            <person name="Song X."/>
            <person name="Du Z."/>
        </authorList>
    </citation>
    <scope>NUCLEOTIDE SEQUENCE</scope>
    <source>
        <strain evidence="3">S1109L</strain>
    </source>
</reference>
<dbReference type="CDD" id="cd00293">
    <property type="entry name" value="USP-like"/>
    <property type="match status" value="1"/>
</dbReference>
<gene>
    <name evidence="3" type="ORF">JAO82_12075</name>
</gene>
<dbReference type="AlphaFoldDB" id="A0A934M480"/>
<dbReference type="InterPro" id="IPR006016">
    <property type="entry name" value="UspA"/>
</dbReference>
<keyword evidence="4" id="KW-1185">Reference proteome</keyword>
<dbReference type="SUPFAM" id="SSF52402">
    <property type="entry name" value="Adenine nucleotide alpha hydrolases-like"/>
    <property type="match status" value="2"/>
</dbReference>
<name>A0A934M480_9RHOB</name>
<protein>
    <submittedName>
        <fullName evidence="3">Universal stress protein</fullName>
    </submittedName>
</protein>
<dbReference type="RefSeq" id="WP_198686638.1">
    <property type="nucleotide sequence ID" value="NZ_JAEIJD010000011.1"/>
</dbReference>
<organism evidence="3 4">
    <name type="scientific">Pontibaca salina</name>
    <dbReference type="NCBI Taxonomy" id="2795731"/>
    <lineage>
        <taxon>Bacteria</taxon>
        <taxon>Pseudomonadati</taxon>
        <taxon>Pseudomonadota</taxon>
        <taxon>Alphaproteobacteria</taxon>
        <taxon>Rhodobacterales</taxon>
        <taxon>Roseobacteraceae</taxon>
        <taxon>Pontibaca</taxon>
    </lineage>
</organism>
<comment type="caution">
    <text evidence="3">The sequence shown here is derived from an EMBL/GenBank/DDBJ whole genome shotgun (WGS) entry which is preliminary data.</text>
</comment>
<accession>A0A934M480</accession>
<dbReference type="PRINTS" id="PR01438">
    <property type="entry name" value="UNVRSLSTRESS"/>
</dbReference>
<dbReference type="Pfam" id="PF00582">
    <property type="entry name" value="Usp"/>
    <property type="match status" value="1"/>
</dbReference>
<dbReference type="InterPro" id="IPR006015">
    <property type="entry name" value="Universal_stress_UspA"/>
</dbReference>
<sequence>MIKILVPVRGDGKGDNVIAHAAALAHRTDSHLAITHCRARPEDMLPFGVPIPRMFHKQIMQQAEELANVEEEEMKKELKALAEKLGLSLNGTAGSGKGVTVSWTEATGRMADVVRRHGRLADLIAVPQPDVDRNLGWNVMKSAMYRTIRPVLMVPNDVAPPENLGRNVTIGWDGSLEATKAVAMTLPILRTAEQVTILSSGGEPEAATADDLVDYLAAHGIPATIHRFKGQGNVGRILLSASKEVGADLLIMGAYGESQEKELVFGGNTQHIIDHGKMPVIFVH</sequence>
<evidence type="ECO:0000259" key="2">
    <source>
        <dbReference type="Pfam" id="PF00582"/>
    </source>
</evidence>
<feature type="domain" description="UspA" evidence="2">
    <location>
        <begin position="216"/>
        <end position="284"/>
    </location>
</feature>
<evidence type="ECO:0000256" key="1">
    <source>
        <dbReference type="ARBA" id="ARBA00008791"/>
    </source>
</evidence>
<dbReference type="Gene3D" id="3.40.50.12370">
    <property type="match status" value="1"/>
</dbReference>
<dbReference type="Proteomes" id="UP000613255">
    <property type="component" value="Unassembled WGS sequence"/>
</dbReference>
<dbReference type="PANTHER" id="PTHR46268">
    <property type="entry name" value="STRESS RESPONSE PROTEIN NHAX"/>
    <property type="match status" value="1"/>
</dbReference>
<proteinExistence type="inferred from homology"/>
<evidence type="ECO:0000313" key="4">
    <source>
        <dbReference type="Proteomes" id="UP000613255"/>
    </source>
</evidence>
<comment type="similarity">
    <text evidence="1">Belongs to the universal stress protein A family.</text>
</comment>